<keyword evidence="2" id="KW-1185">Reference proteome</keyword>
<reference evidence="1" key="2">
    <citation type="journal article" date="2019" name="Gigascience">
        <title>High-quality Schistosoma haematobium genome achieved by single-molecule and long-range sequencing.</title>
        <authorList>
            <person name="Stroehlein A.J."/>
            <person name="Korhonen P.K."/>
            <person name="Chong T.M."/>
            <person name="Lim Y.L."/>
            <person name="Chan K.G."/>
            <person name="Webster B."/>
            <person name="Rollinson D."/>
            <person name="Brindley P.J."/>
            <person name="Gasser R.B."/>
            <person name="Young N.D."/>
        </authorList>
    </citation>
    <scope>NUCLEOTIDE SEQUENCE</scope>
</reference>
<evidence type="ECO:0000313" key="1">
    <source>
        <dbReference type="EMBL" id="KAH9581185.1"/>
    </source>
</evidence>
<dbReference type="GeneID" id="75576422"/>
<accession>A0A922LEW0</accession>
<dbReference type="AlphaFoldDB" id="A0A922LEW0"/>
<dbReference type="PANTHER" id="PTHR47027">
    <property type="entry name" value="REVERSE TRANSCRIPTASE DOMAIN-CONTAINING PROTEIN"/>
    <property type="match status" value="1"/>
</dbReference>
<gene>
    <name evidence="1" type="ORF">MS3_00000572</name>
</gene>
<name>A0A922LEW0_SCHHA</name>
<dbReference type="CTD" id="75576422"/>
<protein>
    <submittedName>
        <fullName evidence="1">Uncharacterized protein</fullName>
    </submittedName>
</protein>
<dbReference type="PANTHER" id="PTHR47027:SF25">
    <property type="entry name" value="REVERSE TRANSCRIPTASE DOMAIN-CONTAINING PROTEIN"/>
    <property type="match status" value="1"/>
</dbReference>
<proteinExistence type="predicted"/>
<comment type="caution">
    <text evidence="1">The sequence shown here is derived from an EMBL/GenBank/DDBJ whole genome shotgun (WGS) entry which is preliminary data.</text>
</comment>
<dbReference type="Proteomes" id="UP000471633">
    <property type="component" value="Unassembled WGS sequence"/>
</dbReference>
<reference evidence="1" key="1">
    <citation type="journal article" date="2012" name="Nat. Genet.">
        <title>Whole-genome sequence of Schistosoma haematobium.</title>
        <authorList>
            <person name="Young N.D."/>
            <person name="Jex A.R."/>
            <person name="Li B."/>
            <person name="Liu S."/>
            <person name="Yang L."/>
            <person name="Xiong Z."/>
            <person name="Li Y."/>
            <person name="Cantacessi C."/>
            <person name="Hall R.S."/>
            <person name="Xu X."/>
            <person name="Chen F."/>
            <person name="Wu X."/>
            <person name="Zerlotini A."/>
            <person name="Oliveira G."/>
            <person name="Hofmann A."/>
            <person name="Zhang G."/>
            <person name="Fang X."/>
            <person name="Kang Y."/>
            <person name="Campbell B.E."/>
            <person name="Loukas A."/>
            <person name="Ranganathan S."/>
            <person name="Rollinson D."/>
            <person name="Rinaldi G."/>
            <person name="Brindley P.J."/>
            <person name="Yang H."/>
            <person name="Wang J."/>
            <person name="Wang J."/>
            <person name="Gasser R.B."/>
        </authorList>
    </citation>
    <scope>NUCLEOTIDE SEQUENCE</scope>
</reference>
<organism evidence="1 2">
    <name type="scientific">Schistosoma haematobium</name>
    <name type="common">Blood fluke</name>
    <dbReference type="NCBI Taxonomy" id="6185"/>
    <lineage>
        <taxon>Eukaryota</taxon>
        <taxon>Metazoa</taxon>
        <taxon>Spiralia</taxon>
        <taxon>Lophotrochozoa</taxon>
        <taxon>Platyhelminthes</taxon>
        <taxon>Trematoda</taxon>
        <taxon>Digenea</taxon>
        <taxon>Strigeidida</taxon>
        <taxon>Schistosomatoidea</taxon>
        <taxon>Schistosomatidae</taxon>
        <taxon>Schistosoma</taxon>
    </lineage>
</organism>
<sequence>MKYLLFVCIIKPDYVMIVIIDEINDGIVKAREAYADMSHLWRIRDVSMTVKGRIYNASVRAVLLYASETWSLRVEDVRRLSVFDHRCLRRIADTQWQHNISNAEV</sequence>
<reference evidence="1" key="4">
    <citation type="journal article" date="2022" name="PLoS Pathog.">
        <title>Chromosome-level genome of Schistosoma haematobium underpins genome-wide explorations of molecular variation.</title>
        <authorList>
            <person name="Stroehlein A.J."/>
            <person name="Korhonen P.K."/>
            <person name="Lee V.V."/>
            <person name="Ralph S.A."/>
            <person name="Mentink-Kane M."/>
            <person name="You H."/>
            <person name="McManus D.P."/>
            <person name="Tchuente L.T."/>
            <person name="Stothard J.R."/>
            <person name="Kaur P."/>
            <person name="Dudchenko O."/>
            <person name="Aiden E.L."/>
            <person name="Yang B."/>
            <person name="Yang H."/>
            <person name="Emery A.M."/>
            <person name="Webster B.L."/>
            <person name="Brindley P.J."/>
            <person name="Rollinson D."/>
            <person name="Chang B.C.H."/>
            <person name="Gasser R.B."/>
            <person name="Young N.D."/>
        </authorList>
    </citation>
    <scope>NUCLEOTIDE SEQUENCE</scope>
</reference>
<dbReference type="RefSeq" id="XP_051065347.1">
    <property type="nucleotide sequence ID" value="XM_051208287.1"/>
</dbReference>
<dbReference type="KEGG" id="shx:MS3_00000572"/>
<evidence type="ECO:0000313" key="2">
    <source>
        <dbReference type="Proteomes" id="UP000471633"/>
    </source>
</evidence>
<reference evidence="1" key="3">
    <citation type="submission" date="2021-06" db="EMBL/GenBank/DDBJ databases">
        <title>Chromosome-level genome assembly for S. haematobium.</title>
        <authorList>
            <person name="Stroehlein A.J."/>
        </authorList>
    </citation>
    <scope>NUCLEOTIDE SEQUENCE</scope>
</reference>
<dbReference type="EMBL" id="AMPZ03000006">
    <property type="protein sequence ID" value="KAH9581185.1"/>
    <property type="molecule type" value="Genomic_DNA"/>
</dbReference>